<dbReference type="EMBL" id="JABFOF010000006">
    <property type="protein sequence ID" value="KAG2394690.1"/>
    <property type="molecule type" value="Genomic_DNA"/>
</dbReference>
<protein>
    <submittedName>
        <fullName evidence="2">Uncharacterized protein</fullName>
    </submittedName>
</protein>
<gene>
    <name evidence="2" type="ORF">HKW66_Vig0079350</name>
</gene>
<sequence length="179" mass="19887">MKHVVSRGEYEASVIKGLGYVGFKDLWYSIGGNLMLKDRLELLIDDTGSMHMANLARLNGKVGGQCEGHSATQERGDCFDELEGDPLIHEEVHKGEEDGSVEVEGDGDVQQEVHESEEDGRVEVKGDDDIQEKVHEDEESDDVSENLVHFDGEVQGDGDVVQEVHKCEEVVEEQVHLRS</sequence>
<reference evidence="2 3" key="1">
    <citation type="submission" date="2020-05" db="EMBL/GenBank/DDBJ databases">
        <title>Vigna angularis (adzuki bean) Var. LongXiaoDou No. 4 denovo assembly.</title>
        <authorList>
            <person name="Xiang H."/>
        </authorList>
    </citation>
    <scope>NUCLEOTIDE SEQUENCE [LARGE SCALE GENOMIC DNA]</scope>
    <source>
        <tissue evidence="2">Leaf</tissue>
    </source>
</reference>
<dbReference type="Proteomes" id="UP000743370">
    <property type="component" value="Unassembled WGS sequence"/>
</dbReference>
<evidence type="ECO:0000256" key="1">
    <source>
        <dbReference type="SAM" id="MobiDB-lite"/>
    </source>
</evidence>
<proteinExistence type="predicted"/>
<accession>A0A8T0K4Q1</accession>
<dbReference type="AlphaFoldDB" id="A0A8T0K4Q1"/>
<evidence type="ECO:0000313" key="3">
    <source>
        <dbReference type="Proteomes" id="UP000743370"/>
    </source>
</evidence>
<feature type="region of interest" description="Disordered" evidence="1">
    <location>
        <begin position="94"/>
        <end position="145"/>
    </location>
</feature>
<feature type="compositionally biased region" description="Acidic residues" evidence="1">
    <location>
        <begin position="98"/>
        <end position="110"/>
    </location>
</feature>
<feature type="compositionally biased region" description="Basic and acidic residues" evidence="1">
    <location>
        <begin position="111"/>
        <end position="136"/>
    </location>
</feature>
<name>A0A8T0K4Q1_PHAAN</name>
<comment type="caution">
    <text evidence="2">The sequence shown here is derived from an EMBL/GenBank/DDBJ whole genome shotgun (WGS) entry which is preliminary data.</text>
</comment>
<organism evidence="2 3">
    <name type="scientific">Phaseolus angularis</name>
    <name type="common">Azuki bean</name>
    <name type="synonym">Vigna angularis</name>
    <dbReference type="NCBI Taxonomy" id="3914"/>
    <lineage>
        <taxon>Eukaryota</taxon>
        <taxon>Viridiplantae</taxon>
        <taxon>Streptophyta</taxon>
        <taxon>Embryophyta</taxon>
        <taxon>Tracheophyta</taxon>
        <taxon>Spermatophyta</taxon>
        <taxon>Magnoliopsida</taxon>
        <taxon>eudicotyledons</taxon>
        <taxon>Gunneridae</taxon>
        <taxon>Pentapetalae</taxon>
        <taxon>rosids</taxon>
        <taxon>fabids</taxon>
        <taxon>Fabales</taxon>
        <taxon>Fabaceae</taxon>
        <taxon>Papilionoideae</taxon>
        <taxon>50 kb inversion clade</taxon>
        <taxon>NPAAA clade</taxon>
        <taxon>indigoferoid/millettioid clade</taxon>
        <taxon>Phaseoleae</taxon>
        <taxon>Vigna</taxon>
    </lineage>
</organism>
<evidence type="ECO:0000313" key="2">
    <source>
        <dbReference type="EMBL" id="KAG2394690.1"/>
    </source>
</evidence>